<proteinExistence type="predicted"/>
<comment type="caution">
    <text evidence="1">The sequence shown here is derived from an EMBL/GenBank/DDBJ whole genome shotgun (WGS) entry which is preliminary data.</text>
</comment>
<dbReference type="Pfam" id="PF13563">
    <property type="entry name" value="2_5_RNA_ligase2"/>
    <property type="match status" value="1"/>
</dbReference>
<protein>
    <recommendedName>
        <fullName evidence="3">2'-5' RNA ligase</fullName>
    </recommendedName>
</protein>
<keyword evidence="2" id="KW-1185">Reference proteome</keyword>
<name>A0A919MGU4_9ACTN</name>
<dbReference type="Gene3D" id="3.90.1140.10">
    <property type="entry name" value="Cyclic phosphodiesterase"/>
    <property type="match status" value="1"/>
</dbReference>
<dbReference type="Proteomes" id="UP000598174">
    <property type="component" value="Unassembled WGS sequence"/>
</dbReference>
<dbReference type="InterPro" id="IPR009097">
    <property type="entry name" value="Cyclic_Pdiesterase"/>
</dbReference>
<evidence type="ECO:0000313" key="2">
    <source>
        <dbReference type="Proteomes" id="UP000598174"/>
    </source>
</evidence>
<dbReference type="SUPFAM" id="SSF55144">
    <property type="entry name" value="LigT-like"/>
    <property type="match status" value="1"/>
</dbReference>
<evidence type="ECO:0008006" key="3">
    <source>
        <dbReference type="Google" id="ProtNLM"/>
    </source>
</evidence>
<organism evidence="1 2">
    <name type="scientific">Paractinoplanes ferrugineus</name>
    <dbReference type="NCBI Taxonomy" id="113564"/>
    <lineage>
        <taxon>Bacteria</taxon>
        <taxon>Bacillati</taxon>
        <taxon>Actinomycetota</taxon>
        <taxon>Actinomycetes</taxon>
        <taxon>Micromonosporales</taxon>
        <taxon>Micromonosporaceae</taxon>
        <taxon>Paractinoplanes</taxon>
    </lineage>
</organism>
<dbReference type="EMBL" id="BOMM01000052">
    <property type="protein sequence ID" value="GIE14224.1"/>
    <property type="molecule type" value="Genomic_DNA"/>
</dbReference>
<gene>
    <name evidence="1" type="ORF">Afe05nite_60640</name>
</gene>
<dbReference type="AlphaFoldDB" id="A0A919MGU4"/>
<accession>A0A919MGU4</accession>
<sequence>MKTHPSRYDDDWSRFSSLSRMVNHWDRPGWTSGRSAYYWYMTFDSPSLVGLATECQSKFVPDDFDIVEADWLHLSVIKLAWSDETAMGEVSQVVRRARSACEVVEPFSLDVGPLAGSAGAIRFSVTPWEPVVDLRVRLGNANLPRLEPTSTSPFLPHITIAYSNQVRAAGPVIAGVAEAKNVPQVRVNIGDVALVEVRRHGHSYKWNTVERIPLAGNG</sequence>
<evidence type="ECO:0000313" key="1">
    <source>
        <dbReference type="EMBL" id="GIE14224.1"/>
    </source>
</evidence>
<reference evidence="1" key="1">
    <citation type="submission" date="2021-01" db="EMBL/GenBank/DDBJ databases">
        <title>Whole genome shotgun sequence of Actinoplanes ferrugineus NBRC 15555.</title>
        <authorList>
            <person name="Komaki H."/>
            <person name="Tamura T."/>
        </authorList>
    </citation>
    <scope>NUCLEOTIDE SEQUENCE</scope>
    <source>
        <strain evidence="1">NBRC 15555</strain>
    </source>
</reference>